<evidence type="ECO:0000256" key="2">
    <source>
        <dbReference type="ARBA" id="ARBA00007717"/>
    </source>
</evidence>
<evidence type="ECO:0000256" key="8">
    <source>
        <dbReference type="ARBA" id="ARBA00023136"/>
    </source>
</evidence>
<sequence>MGLTILSLFFLFVTLHLPSCFSGQSSSMESVPDLQSTMYAVIDGYPCVRLLNLSGAIGCANPGRDKVVAPIVRFDHVDELKEPSTILVSLDEFPTLLTRISDDLRLASKVGGVLVEPTTDVQNKLKGFSPDQKFPQAQFAPYSNISYEWNPIGSGIMWKSYSFPVFLLTGSGSNTLQEFVTMNEGKMKAYTSNVAEFDLVMQTVKSGTHDSESCLNEATCLPLGGYSVWSALPPINISSLQQSKPIILTVASMDSASFFRDKTLGADSPISKKKSYAKESTPLTLELNQFCTKQSKEKDLPLLENRGAIYRRLVNTLTNSN</sequence>
<dbReference type="Pfam" id="PF18266">
    <property type="entry name" value="Ncstrn_small"/>
    <property type="match status" value="1"/>
</dbReference>
<keyword evidence="5 10" id="KW-0732">Signal</keyword>
<name>A0AAN9ISK3_CLITE</name>
<feature type="domain" description="Nicastrin small lobe" evidence="11">
    <location>
        <begin position="46"/>
        <end position="203"/>
    </location>
</feature>
<comment type="subcellular location">
    <subcellularLocation>
        <location evidence="1">Membrane</location>
        <topology evidence="1">Single-pass type I membrane protein</topology>
    </subcellularLocation>
</comment>
<dbReference type="InterPro" id="IPR041084">
    <property type="entry name" value="Ncstrn_small"/>
</dbReference>
<feature type="signal peptide" evidence="10">
    <location>
        <begin position="1"/>
        <end position="22"/>
    </location>
</feature>
<evidence type="ECO:0000259" key="11">
    <source>
        <dbReference type="Pfam" id="PF18266"/>
    </source>
</evidence>
<accession>A0AAN9ISK3</accession>
<evidence type="ECO:0000256" key="10">
    <source>
        <dbReference type="SAM" id="SignalP"/>
    </source>
</evidence>
<keyword evidence="7" id="KW-1133">Transmembrane helix</keyword>
<organism evidence="12 13">
    <name type="scientific">Clitoria ternatea</name>
    <name type="common">Butterfly pea</name>
    <dbReference type="NCBI Taxonomy" id="43366"/>
    <lineage>
        <taxon>Eukaryota</taxon>
        <taxon>Viridiplantae</taxon>
        <taxon>Streptophyta</taxon>
        <taxon>Embryophyta</taxon>
        <taxon>Tracheophyta</taxon>
        <taxon>Spermatophyta</taxon>
        <taxon>Magnoliopsida</taxon>
        <taxon>eudicotyledons</taxon>
        <taxon>Gunneridae</taxon>
        <taxon>Pentapetalae</taxon>
        <taxon>rosids</taxon>
        <taxon>fabids</taxon>
        <taxon>Fabales</taxon>
        <taxon>Fabaceae</taxon>
        <taxon>Papilionoideae</taxon>
        <taxon>50 kb inversion clade</taxon>
        <taxon>NPAAA clade</taxon>
        <taxon>indigoferoid/millettioid clade</taxon>
        <taxon>Phaseoleae</taxon>
        <taxon>Clitoria</taxon>
    </lineage>
</organism>
<evidence type="ECO:0000256" key="4">
    <source>
        <dbReference type="ARBA" id="ARBA00022692"/>
    </source>
</evidence>
<evidence type="ECO:0000256" key="7">
    <source>
        <dbReference type="ARBA" id="ARBA00022989"/>
    </source>
</evidence>
<dbReference type="AlphaFoldDB" id="A0AAN9ISK3"/>
<comment type="caution">
    <text evidence="12">The sequence shown here is derived from an EMBL/GenBank/DDBJ whole genome shotgun (WGS) entry which is preliminary data.</text>
</comment>
<keyword evidence="4" id="KW-0812">Transmembrane</keyword>
<reference evidence="12 13" key="1">
    <citation type="submission" date="2024-01" db="EMBL/GenBank/DDBJ databases">
        <title>The genomes of 5 underutilized Papilionoideae crops provide insights into root nodulation and disease resistance.</title>
        <authorList>
            <person name="Yuan L."/>
        </authorList>
    </citation>
    <scope>NUCLEOTIDE SEQUENCE [LARGE SCALE GENOMIC DNA]</scope>
    <source>
        <strain evidence="12">LY-2023</strain>
        <tissue evidence="12">Leaf</tissue>
    </source>
</reference>
<dbReference type="GO" id="GO:0005886">
    <property type="term" value="C:plasma membrane"/>
    <property type="evidence" value="ECO:0007669"/>
    <property type="project" value="UniProtKB-ARBA"/>
</dbReference>
<proteinExistence type="inferred from homology"/>
<keyword evidence="13" id="KW-1185">Reference proteome</keyword>
<dbReference type="Proteomes" id="UP001359559">
    <property type="component" value="Unassembled WGS sequence"/>
</dbReference>
<comment type="similarity">
    <text evidence="2">Belongs to the nicastrin family.</text>
</comment>
<evidence type="ECO:0000256" key="3">
    <source>
        <dbReference type="ARBA" id="ARBA00015303"/>
    </source>
</evidence>
<gene>
    <name evidence="12" type="ORF">RJT34_20033</name>
</gene>
<keyword evidence="8" id="KW-0472">Membrane</keyword>
<evidence type="ECO:0000256" key="5">
    <source>
        <dbReference type="ARBA" id="ARBA00022729"/>
    </source>
</evidence>
<evidence type="ECO:0000313" key="13">
    <source>
        <dbReference type="Proteomes" id="UP001359559"/>
    </source>
</evidence>
<dbReference type="GO" id="GO:0016485">
    <property type="term" value="P:protein processing"/>
    <property type="evidence" value="ECO:0007669"/>
    <property type="project" value="InterPro"/>
</dbReference>
<evidence type="ECO:0000256" key="6">
    <source>
        <dbReference type="ARBA" id="ARBA00022976"/>
    </source>
</evidence>
<dbReference type="PANTHER" id="PTHR21092:SF0">
    <property type="entry name" value="NICASTRIN"/>
    <property type="match status" value="1"/>
</dbReference>
<dbReference type="EMBL" id="JAYKXN010000005">
    <property type="protein sequence ID" value="KAK7285268.1"/>
    <property type="molecule type" value="Genomic_DNA"/>
</dbReference>
<keyword evidence="6" id="KW-0914">Notch signaling pathway</keyword>
<protein>
    <recommendedName>
        <fullName evidence="3">Nicastrin</fullName>
    </recommendedName>
</protein>
<evidence type="ECO:0000256" key="9">
    <source>
        <dbReference type="ARBA" id="ARBA00023180"/>
    </source>
</evidence>
<dbReference type="PANTHER" id="PTHR21092">
    <property type="entry name" value="NICASTRIN"/>
    <property type="match status" value="1"/>
</dbReference>
<keyword evidence="9" id="KW-0325">Glycoprotein</keyword>
<dbReference type="InterPro" id="IPR008710">
    <property type="entry name" value="Nicastrin"/>
</dbReference>
<evidence type="ECO:0000313" key="12">
    <source>
        <dbReference type="EMBL" id="KAK7285268.1"/>
    </source>
</evidence>
<feature type="chain" id="PRO_5042883811" description="Nicastrin" evidence="10">
    <location>
        <begin position="23"/>
        <end position="321"/>
    </location>
</feature>
<evidence type="ECO:0000256" key="1">
    <source>
        <dbReference type="ARBA" id="ARBA00004479"/>
    </source>
</evidence>
<dbReference type="GO" id="GO:0007219">
    <property type="term" value="P:Notch signaling pathway"/>
    <property type="evidence" value="ECO:0007669"/>
    <property type="project" value="UniProtKB-KW"/>
</dbReference>